<dbReference type="PATRIC" id="fig|1246626.3.peg.1332"/>
<keyword evidence="1" id="KW-0812">Transmembrane</keyword>
<evidence type="ECO:0000256" key="1">
    <source>
        <dbReference type="SAM" id="Phobius"/>
    </source>
</evidence>
<accession>A0A060LRN8</accession>
<reference evidence="2 3" key="1">
    <citation type="journal article" date="2014" name="Gene">
        <title>A comparative genomic analysis of the alkalitolerant soil bacterium Bacillus lehensis G1.</title>
        <authorList>
            <person name="Noor Y.M."/>
            <person name="Samsulrizal N.H."/>
            <person name="Jema'on N.A."/>
            <person name="Low K.O."/>
            <person name="Ramli A.N."/>
            <person name="Alias N.I."/>
            <person name="Damis S.I."/>
            <person name="Fuzi S.F."/>
            <person name="Isa M.N."/>
            <person name="Murad A.M."/>
            <person name="Raih M.F."/>
            <person name="Bakar F.D."/>
            <person name="Najimudin N."/>
            <person name="Mahadi N.M."/>
            <person name="Illias R.M."/>
        </authorList>
    </citation>
    <scope>NUCLEOTIDE SEQUENCE [LARGE SCALE GENOMIC DNA]</scope>
    <source>
        <strain evidence="2 3">G1</strain>
    </source>
</reference>
<dbReference type="KEGG" id="ble:BleG1_1343"/>
<dbReference type="eggNOG" id="COG4698">
    <property type="taxonomic scope" value="Bacteria"/>
</dbReference>
<sequence>MNRRQQTNRFYKTGFFIVLTILMIILSILLIGAIRLFGNVASDPRERPTTNSENEELLSFQMTLDQSNLLLDNLLEEDIPFYFYLAEDGVYLEGEVDAVLSSIDVAMRFEPTVQEDGSLLLEADNLSAGFLSISPETALRMFNQIAELPEWIYLYPSEEHVVIDLRMIEELEPFGLRFNDVNLSEDVLDISLIQ</sequence>
<dbReference type="InterPro" id="IPR018672">
    <property type="entry name" value="DUF2140"/>
</dbReference>
<feature type="transmembrane region" description="Helical" evidence="1">
    <location>
        <begin position="15"/>
        <end position="37"/>
    </location>
</feature>
<dbReference type="RefSeq" id="WP_038478589.1">
    <property type="nucleotide sequence ID" value="NZ_CP003923.1"/>
</dbReference>
<evidence type="ECO:0000313" key="3">
    <source>
        <dbReference type="Proteomes" id="UP000027142"/>
    </source>
</evidence>
<dbReference type="HOGENOM" id="CLU_098230_0_1_9"/>
<dbReference type="EMBL" id="CP003923">
    <property type="protein sequence ID" value="AIC93926.1"/>
    <property type="molecule type" value="Genomic_DNA"/>
</dbReference>
<keyword evidence="1" id="KW-0472">Membrane</keyword>
<keyword evidence="1" id="KW-1133">Transmembrane helix</keyword>
<name>A0A060LRN8_9BACI</name>
<organism evidence="2 3">
    <name type="scientific">Shouchella lehensis G1</name>
    <dbReference type="NCBI Taxonomy" id="1246626"/>
    <lineage>
        <taxon>Bacteria</taxon>
        <taxon>Bacillati</taxon>
        <taxon>Bacillota</taxon>
        <taxon>Bacilli</taxon>
        <taxon>Bacillales</taxon>
        <taxon>Bacillaceae</taxon>
        <taxon>Shouchella</taxon>
    </lineage>
</organism>
<evidence type="ECO:0000313" key="2">
    <source>
        <dbReference type="EMBL" id="AIC93926.1"/>
    </source>
</evidence>
<protein>
    <recommendedName>
        <fullName evidence="4">DUF2140 family protein</fullName>
    </recommendedName>
</protein>
<dbReference type="AlphaFoldDB" id="A0A060LRN8"/>
<dbReference type="Pfam" id="PF09911">
    <property type="entry name" value="DUF2140"/>
    <property type="match status" value="1"/>
</dbReference>
<dbReference type="OrthoDB" id="2412610at2"/>
<dbReference type="STRING" id="1246626.BleG1_1343"/>
<dbReference type="Proteomes" id="UP000027142">
    <property type="component" value="Chromosome"/>
</dbReference>
<evidence type="ECO:0008006" key="4">
    <source>
        <dbReference type="Google" id="ProtNLM"/>
    </source>
</evidence>
<proteinExistence type="predicted"/>
<keyword evidence="3" id="KW-1185">Reference proteome</keyword>
<gene>
    <name evidence="2" type="ORF">BleG1_1343</name>
</gene>